<evidence type="ECO:0000313" key="1">
    <source>
        <dbReference type="EMBL" id="MDY0872046.1"/>
    </source>
</evidence>
<dbReference type="RefSeq" id="WP_320500465.1">
    <property type="nucleotide sequence ID" value="NZ_JAXCLX010000001.1"/>
</dbReference>
<comment type="caution">
    <text evidence="1">The sequence shown here is derived from an EMBL/GenBank/DDBJ whole genome shotgun (WGS) entry which is preliminary data.</text>
</comment>
<dbReference type="Pfam" id="PF10009">
    <property type="entry name" value="DUF2252"/>
    <property type="match status" value="1"/>
</dbReference>
<name>A0ABU5DXK1_9PROT</name>
<protein>
    <submittedName>
        <fullName evidence="1">DUF2252 family protein</fullName>
    </submittedName>
</protein>
<reference evidence="1 2" key="1">
    <citation type="journal article" date="2013" name="Antonie Van Leeuwenhoek">
        <title>Dongia rigui sp. nov., isolated from freshwater of a large wetland in Korea.</title>
        <authorList>
            <person name="Baik K.S."/>
            <person name="Hwang Y.M."/>
            <person name="Choi J.S."/>
            <person name="Kwon J."/>
            <person name="Seong C.N."/>
        </authorList>
    </citation>
    <scope>NUCLEOTIDE SEQUENCE [LARGE SCALE GENOMIC DNA]</scope>
    <source>
        <strain evidence="1 2">04SU4-P</strain>
    </source>
</reference>
<dbReference type="Proteomes" id="UP001271769">
    <property type="component" value="Unassembled WGS sequence"/>
</dbReference>
<keyword evidence="2" id="KW-1185">Reference proteome</keyword>
<proteinExistence type="predicted"/>
<dbReference type="InterPro" id="IPR018721">
    <property type="entry name" value="DUF2252"/>
</dbReference>
<gene>
    <name evidence="1" type="ORF">SMD31_08930</name>
</gene>
<evidence type="ECO:0000313" key="2">
    <source>
        <dbReference type="Proteomes" id="UP001271769"/>
    </source>
</evidence>
<dbReference type="PANTHER" id="PTHR39441:SF1">
    <property type="entry name" value="DUF2252 DOMAIN-CONTAINING PROTEIN"/>
    <property type="match status" value="1"/>
</dbReference>
<dbReference type="InterPro" id="IPR011009">
    <property type="entry name" value="Kinase-like_dom_sf"/>
</dbReference>
<organism evidence="1 2">
    <name type="scientific">Dongia rigui</name>
    <dbReference type="NCBI Taxonomy" id="940149"/>
    <lineage>
        <taxon>Bacteria</taxon>
        <taxon>Pseudomonadati</taxon>
        <taxon>Pseudomonadota</taxon>
        <taxon>Alphaproteobacteria</taxon>
        <taxon>Rhodospirillales</taxon>
        <taxon>Dongiaceae</taxon>
        <taxon>Dongia</taxon>
    </lineage>
</organism>
<dbReference type="PANTHER" id="PTHR39441">
    <property type="entry name" value="DUF2252 DOMAIN-CONTAINING PROTEIN"/>
    <property type="match status" value="1"/>
</dbReference>
<accession>A0ABU5DXK1</accession>
<sequence>MKRKDIAAALAEIKARKMRGSAFAHYRGTADLFYGRWLKPVLGVKAPAVWLNGDMHLENFGTYRGDNRLTYFDIGDFDDAARGPAVIDLLRFLTGLIVAAPELGVTTAEARALAALGLERYRAALANGKARWLERRTARGAIGDLLADLEGRSQADLLAKRTVVKNGKRRLRFDTGKAIRLEKAEAAAVTAALARFAHRRAHPEFFDVLDVAQRVAGLGALGRPRYVALIRGNGGKDGQALIDLKSQPGSALVKALSKAGHRQPTFANHAARVVEIEYHLQAAAPAFLTDIAIGKTAFTFRELQPDQDKLEATQLAGDAARREEAIGAMGDVIAWAQLRASGWRGGATIDDLMRWSRAKSWQRDSARPLLTLAAEAAKATRKNWDKLSSAKN</sequence>
<dbReference type="EMBL" id="JAXCLX010000001">
    <property type="protein sequence ID" value="MDY0872046.1"/>
    <property type="molecule type" value="Genomic_DNA"/>
</dbReference>
<dbReference type="SUPFAM" id="SSF56112">
    <property type="entry name" value="Protein kinase-like (PK-like)"/>
    <property type="match status" value="1"/>
</dbReference>